<protein>
    <submittedName>
        <fullName evidence="2">Fic family protein</fullName>
    </submittedName>
</protein>
<dbReference type="PANTHER" id="PTHR13504">
    <property type="entry name" value="FIDO DOMAIN-CONTAINING PROTEIN DDB_G0283145"/>
    <property type="match status" value="1"/>
</dbReference>
<feature type="domain" description="Fido" evidence="1">
    <location>
        <begin position="1"/>
        <end position="91"/>
    </location>
</feature>
<dbReference type="Gene3D" id="1.10.3290.10">
    <property type="entry name" value="Fido-like domain"/>
    <property type="match status" value="1"/>
</dbReference>
<name>A0ABV4H1N8_9ACTN</name>
<keyword evidence="3" id="KW-1185">Reference proteome</keyword>
<evidence type="ECO:0000259" key="1">
    <source>
        <dbReference type="PROSITE" id="PS51459"/>
    </source>
</evidence>
<dbReference type="RefSeq" id="WP_370441699.1">
    <property type="nucleotide sequence ID" value="NZ_JBGFTU010000012.1"/>
</dbReference>
<dbReference type="PROSITE" id="PS51459">
    <property type="entry name" value="FIDO"/>
    <property type="match status" value="1"/>
</dbReference>
<sequence length="173" mass="19572">MRDWITSIGRLKAPGEEPFPERLARLHNDFERLHPFIDGNGRTGRLLLNLVLVRLGHPPAIVFKNDRTRYLAAMRRADQADYGPMGELLARSITNNLYRFVVPAVAGPSRLVPLASLMSTTDDLSADALRVAAIRGRLRAQKSPQGVWLSSRTWVDEYRDSRHRRGSRSSRDS</sequence>
<organism evidence="2 3">
    <name type="scientific">Kineococcus halophytocola</name>
    <dbReference type="NCBI Taxonomy" id="3234027"/>
    <lineage>
        <taxon>Bacteria</taxon>
        <taxon>Bacillati</taxon>
        <taxon>Actinomycetota</taxon>
        <taxon>Actinomycetes</taxon>
        <taxon>Kineosporiales</taxon>
        <taxon>Kineosporiaceae</taxon>
        <taxon>Kineococcus</taxon>
    </lineage>
</organism>
<evidence type="ECO:0000313" key="2">
    <source>
        <dbReference type="EMBL" id="MEZ0165475.1"/>
    </source>
</evidence>
<proteinExistence type="predicted"/>
<dbReference type="InterPro" id="IPR003812">
    <property type="entry name" value="Fido"/>
</dbReference>
<dbReference type="PANTHER" id="PTHR13504:SF38">
    <property type="entry name" value="FIDO DOMAIN-CONTAINING PROTEIN"/>
    <property type="match status" value="1"/>
</dbReference>
<dbReference type="Pfam" id="PF02661">
    <property type="entry name" value="Fic"/>
    <property type="match status" value="1"/>
</dbReference>
<dbReference type="Proteomes" id="UP001565927">
    <property type="component" value="Unassembled WGS sequence"/>
</dbReference>
<dbReference type="EMBL" id="JBGFTU010000012">
    <property type="protein sequence ID" value="MEZ0165475.1"/>
    <property type="molecule type" value="Genomic_DNA"/>
</dbReference>
<dbReference type="SUPFAM" id="SSF140931">
    <property type="entry name" value="Fic-like"/>
    <property type="match status" value="1"/>
</dbReference>
<evidence type="ECO:0000313" key="3">
    <source>
        <dbReference type="Proteomes" id="UP001565927"/>
    </source>
</evidence>
<gene>
    <name evidence="2" type="ORF">AB2L27_11970</name>
</gene>
<dbReference type="InterPro" id="IPR036597">
    <property type="entry name" value="Fido-like_dom_sf"/>
</dbReference>
<accession>A0ABV4H1N8</accession>
<reference evidence="2 3" key="1">
    <citation type="submission" date="2024-07" db="EMBL/GenBank/DDBJ databases">
        <authorList>
            <person name="Thanompreechachai J."/>
            <person name="Duangmal K."/>
        </authorList>
    </citation>
    <scope>NUCLEOTIDE SEQUENCE [LARGE SCALE GENOMIC DNA]</scope>
    <source>
        <strain evidence="2 3">LSe6-4</strain>
    </source>
</reference>
<comment type="caution">
    <text evidence="2">The sequence shown here is derived from an EMBL/GenBank/DDBJ whole genome shotgun (WGS) entry which is preliminary data.</text>
</comment>
<dbReference type="InterPro" id="IPR040198">
    <property type="entry name" value="Fido_containing"/>
</dbReference>